<dbReference type="InterPro" id="IPR020806">
    <property type="entry name" value="PKS_PP-bd"/>
</dbReference>
<dbReference type="InterPro" id="IPR009081">
    <property type="entry name" value="PP-bd_ACP"/>
</dbReference>
<dbReference type="InterPro" id="IPR036736">
    <property type="entry name" value="ACP-like_sf"/>
</dbReference>
<dbReference type="EMBL" id="BAAAOR010000014">
    <property type="protein sequence ID" value="GAA1514707.1"/>
    <property type="molecule type" value="Genomic_DNA"/>
</dbReference>
<dbReference type="InterPro" id="IPR001031">
    <property type="entry name" value="Thioesterase"/>
</dbReference>
<evidence type="ECO:0000256" key="1">
    <source>
        <dbReference type="ARBA" id="ARBA00001957"/>
    </source>
</evidence>
<dbReference type="SMART" id="SM00823">
    <property type="entry name" value="PKS_PP"/>
    <property type="match status" value="1"/>
</dbReference>
<dbReference type="Proteomes" id="UP001500842">
    <property type="component" value="Unassembled WGS sequence"/>
</dbReference>
<dbReference type="Gene3D" id="3.40.50.1820">
    <property type="entry name" value="alpha/beta hydrolase"/>
    <property type="match status" value="1"/>
</dbReference>
<dbReference type="InterPro" id="IPR010071">
    <property type="entry name" value="AA_adenyl_dom"/>
</dbReference>
<dbReference type="InterPro" id="IPR006162">
    <property type="entry name" value="Ppantetheine_attach_site"/>
</dbReference>
<evidence type="ECO:0000256" key="3">
    <source>
        <dbReference type="ARBA" id="ARBA00022553"/>
    </source>
</evidence>
<keyword evidence="3" id="KW-0597">Phosphoprotein</keyword>
<dbReference type="SUPFAM" id="SSF53474">
    <property type="entry name" value="alpha/beta-Hydrolases"/>
    <property type="match status" value="1"/>
</dbReference>
<name>A0ABN2ABG3_9ACTN</name>
<dbReference type="InterPro" id="IPR020845">
    <property type="entry name" value="AMP-binding_CS"/>
</dbReference>
<evidence type="ECO:0000313" key="5">
    <source>
        <dbReference type="EMBL" id="GAA1514707.1"/>
    </source>
</evidence>
<dbReference type="Gene3D" id="3.40.50.12780">
    <property type="entry name" value="N-terminal domain of ligase-like"/>
    <property type="match status" value="1"/>
</dbReference>
<dbReference type="InterPro" id="IPR000873">
    <property type="entry name" value="AMP-dep_synth/lig_dom"/>
</dbReference>
<keyword evidence="2" id="KW-0596">Phosphopantetheine</keyword>
<dbReference type="InterPro" id="IPR025110">
    <property type="entry name" value="AMP-bd_C"/>
</dbReference>
<dbReference type="InterPro" id="IPR001242">
    <property type="entry name" value="Condensation_dom"/>
</dbReference>
<dbReference type="Pfam" id="PF00501">
    <property type="entry name" value="AMP-binding"/>
    <property type="match status" value="1"/>
</dbReference>
<protein>
    <recommendedName>
        <fullName evidence="4">Carrier domain-containing protein</fullName>
    </recommendedName>
</protein>
<dbReference type="Pfam" id="PF00975">
    <property type="entry name" value="Thioesterase"/>
    <property type="match status" value="1"/>
</dbReference>
<dbReference type="PROSITE" id="PS00455">
    <property type="entry name" value="AMP_BINDING"/>
    <property type="match status" value="1"/>
</dbReference>
<evidence type="ECO:0000313" key="6">
    <source>
        <dbReference type="Proteomes" id="UP001500842"/>
    </source>
</evidence>
<evidence type="ECO:0000256" key="2">
    <source>
        <dbReference type="ARBA" id="ARBA00022450"/>
    </source>
</evidence>
<dbReference type="CDD" id="cd05930">
    <property type="entry name" value="A_NRPS"/>
    <property type="match status" value="1"/>
</dbReference>
<dbReference type="Pfam" id="PF00668">
    <property type="entry name" value="Condensation"/>
    <property type="match status" value="1"/>
</dbReference>
<dbReference type="SUPFAM" id="SSF52777">
    <property type="entry name" value="CoA-dependent acyltransferases"/>
    <property type="match status" value="2"/>
</dbReference>
<dbReference type="NCBIfam" id="TIGR01733">
    <property type="entry name" value="AA-adenyl-dom"/>
    <property type="match status" value="1"/>
</dbReference>
<proteinExistence type="predicted"/>
<dbReference type="PROSITE" id="PS00012">
    <property type="entry name" value="PHOSPHOPANTETHEINE"/>
    <property type="match status" value="1"/>
</dbReference>
<dbReference type="RefSeq" id="WP_141005433.1">
    <property type="nucleotide sequence ID" value="NZ_BAAAOR010000014.1"/>
</dbReference>
<dbReference type="SUPFAM" id="SSF47336">
    <property type="entry name" value="ACP-like"/>
    <property type="match status" value="1"/>
</dbReference>
<dbReference type="InterPro" id="IPR029058">
    <property type="entry name" value="AB_hydrolase_fold"/>
</dbReference>
<dbReference type="Pfam" id="PF00550">
    <property type="entry name" value="PP-binding"/>
    <property type="match status" value="1"/>
</dbReference>
<dbReference type="PROSITE" id="PS50075">
    <property type="entry name" value="CARRIER"/>
    <property type="match status" value="1"/>
</dbReference>
<dbReference type="InterPro" id="IPR023213">
    <property type="entry name" value="CAT-like_dom_sf"/>
</dbReference>
<keyword evidence="6" id="KW-1185">Reference proteome</keyword>
<accession>A0ABN2ABG3</accession>
<dbReference type="Pfam" id="PF13193">
    <property type="entry name" value="AMP-binding_C"/>
    <property type="match status" value="1"/>
</dbReference>
<dbReference type="SUPFAM" id="SSF56801">
    <property type="entry name" value="Acetyl-CoA synthetase-like"/>
    <property type="match status" value="1"/>
</dbReference>
<comment type="caution">
    <text evidence="5">The sequence shown here is derived from an EMBL/GenBank/DDBJ whole genome shotgun (WGS) entry which is preliminary data.</text>
</comment>
<dbReference type="PANTHER" id="PTHR45527">
    <property type="entry name" value="NONRIBOSOMAL PEPTIDE SYNTHETASE"/>
    <property type="match status" value="1"/>
</dbReference>
<dbReference type="InterPro" id="IPR045851">
    <property type="entry name" value="AMP-bd_C_sf"/>
</dbReference>
<dbReference type="Gene3D" id="3.30.559.30">
    <property type="entry name" value="Nonribosomal peptide synthetase, condensation domain"/>
    <property type="match status" value="1"/>
</dbReference>
<organism evidence="5 6">
    <name type="scientific">Nocardioides humi</name>
    <dbReference type="NCBI Taxonomy" id="449461"/>
    <lineage>
        <taxon>Bacteria</taxon>
        <taxon>Bacillati</taxon>
        <taxon>Actinomycetota</taxon>
        <taxon>Actinomycetes</taxon>
        <taxon>Propionibacteriales</taxon>
        <taxon>Nocardioidaceae</taxon>
        <taxon>Nocardioides</taxon>
    </lineage>
</organism>
<gene>
    <name evidence="5" type="ORF">GCM10009788_18880</name>
</gene>
<feature type="domain" description="Carrier" evidence="4">
    <location>
        <begin position="955"/>
        <end position="1030"/>
    </location>
</feature>
<sequence>MNDLIADVWPLAPLQSGLLFHAVGDESALDVYTMQSTYAFPGGVDAAALERACGSLLERHANLRAGFSHERFEVPVQFIPTAVTVPWRAVTLDAASPEEETRRLEAVQREERQRRFDLDRPPLIRFVLVTTPSGAAYLVVTNHHILVDGWSDALLVVELLRHYRAGGRDESLPPAPQFRDYLAWLKAQDAGAAEAAWRGALSGLTEGTLVGERPDHDTLLPDVVERDLDPELSARVVAWARGHGLTVNSVYETVWALVLRTLVGSDDIVFGTTVSGRPADLPGVEEMVGLFLNTVPRRVQVDNRIGTAEQVRRVHDQHADLMDHHHVGLGSVQQWAGVGTLFDTLYVMRNTPEDDAAFDELSTAVGLAEIDGGDATHYPLTFIVHPGDPYRLILSYQSDLCTAERAEGLLDLAARLLAGLVDGAPGRTVADLEGYDAAAYDAFLAPGRGEQRDLPPESLVALLERTCRQHPDRTALVCGPDRRTFGELWGQVAGVATALRDQGIGPGDLVALSLPRGNDFVAALFGVLAAGAAYVPLDPQQPAGRHRAILDAAGVRTVLSEIDVPAADASAEGLHPAYRHDDLAYVMFTSGSTGAPKGVAIEHRGLVNMLHNHRRRIFEPAIASQGWRTLKVAHTVSFAFDMSWEELLWLTDGHEVHVLDEELRRDAAAMTAYVADTRIDVVNVTPSVCGALLAHGLLDDTAAHRPCLVLLGGEAVTDDVWAQLVNAPDVLGYNLYGPTEYTINTLGGGTDDSRTPIVGGPIENTDVYVLDSTLRPVADGTPGELYVNGVGLARGYHGQAGLTADRFVADPYGAPGSRMYRTGDVVRRRPAAEGGQLDFIGRSDDQVKIRGYRVEPGEVQAALARLDGVAQAAVAARRIPGGPLALIGYVVAAAGTDLSGEASLDALRSRLRAVLPDHMVPTAILAVPEIPLTSNTKLDVAALPLPDLRRGEGRAPRTDVERGLCEIFAQVLGVESVTIDDDFHALGGHSLLAMRAVGLIRTRYDVALSVATLTAAPTPALLAERLGGDDFDPFAPLLRLGKAARGSTLAPLVLVHPAGGLGWSFAGLAAQLGTGRASYAVQSPRLQGADATGLPADLTAYRDHVLRLLAPVVGDAVHLVGWSFGAHVAHLVAGELERRGVRVASLSLLDAVPVDPAVGPLDPEADPEAARMLEQEALRFLLATSGRDLPEWLEEPYDVDDVLEFLGEGTSAWAAFERDHLAAIHATYQYSVGLLGTDGAGDYPKVAAPTYVFTAWDGPDGDRERQLEGWRRYAVGPIAQHVVDAGHHEMTTPASTSRIAAVLRSAFEQREGEQR</sequence>
<evidence type="ECO:0000259" key="4">
    <source>
        <dbReference type="PROSITE" id="PS50075"/>
    </source>
</evidence>
<dbReference type="Gene3D" id="3.30.300.30">
    <property type="match status" value="1"/>
</dbReference>
<comment type="cofactor">
    <cofactor evidence="1">
        <name>pantetheine 4'-phosphate</name>
        <dbReference type="ChEBI" id="CHEBI:47942"/>
    </cofactor>
</comment>
<dbReference type="InterPro" id="IPR042099">
    <property type="entry name" value="ANL_N_sf"/>
</dbReference>
<dbReference type="Gene3D" id="3.30.559.10">
    <property type="entry name" value="Chloramphenicol acetyltransferase-like domain"/>
    <property type="match status" value="1"/>
</dbReference>
<dbReference type="PANTHER" id="PTHR45527:SF1">
    <property type="entry name" value="FATTY ACID SYNTHASE"/>
    <property type="match status" value="1"/>
</dbReference>
<reference evidence="5 6" key="1">
    <citation type="journal article" date="2019" name="Int. J. Syst. Evol. Microbiol.">
        <title>The Global Catalogue of Microorganisms (GCM) 10K type strain sequencing project: providing services to taxonomists for standard genome sequencing and annotation.</title>
        <authorList>
            <consortium name="The Broad Institute Genomics Platform"/>
            <consortium name="The Broad Institute Genome Sequencing Center for Infectious Disease"/>
            <person name="Wu L."/>
            <person name="Ma J."/>
        </authorList>
    </citation>
    <scope>NUCLEOTIDE SEQUENCE [LARGE SCALE GENOMIC DNA]</scope>
    <source>
        <strain evidence="5 6">JCM 14942</strain>
    </source>
</reference>